<proteinExistence type="predicted"/>
<dbReference type="RefSeq" id="WP_120335934.1">
    <property type="nucleotide sequence ID" value="NZ_CP070350.1"/>
</dbReference>
<name>A0A420FFQ7_9SPHI</name>
<dbReference type="InterPro" id="IPR002938">
    <property type="entry name" value="FAD-bd"/>
</dbReference>
<dbReference type="InterPro" id="IPR050816">
    <property type="entry name" value="Flavin-dep_Halogenase_NPB"/>
</dbReference>
<dbReference type="NCBIfam" id="NF038171">
    <property type="entry name" value="maturase_LodB"/>
    <property type="match status" value="1"/>
</dbReference>
<protein>
    <recommendedName>
        <fullName evidence="1">FAD-binding domain-containing protein</fullName>
    </recommendedName>
</protein>
<sequence>MQHFFETHVLIVGGGPAGTSAALSLLKYSNLKVVIVEETNLETIKIGEQVNSSIFDLLDYMGIEKENLSPDHFIQGYSNIAAWGSDKMVVRDSIFNTESENFQLNREEFDYLLLEKVAARGALIFPRTKCLNFEQDDKNYWTVKLKHDIKGNFTVRAKYLIDATGRSGSVGRKLGIESKRYDELTAIGKFLHVKASQQVKQDIIIEAVEDGWWYCATLPNQKMTLTFFSDAAIIRKKRLEKIENWNDMLSKTKYIKHKIAPAESQGKPWVRNAFSQISNVLSKNNFVAVGDAIASFDPISSMGIGFAINSACNAAKAIIDADLGHERTFSNYQENINAIYRQYIETKAFFYKKEQRWHEAPFWQNRL</sequence>
<organism evidence="2 3">
    <name type="scientific">Sphingobacterium siyangense</name>
    <dbReference type="NCBI Taxonomy" id="459529"/>
    <lineage>
        <taxon>Bacteria</taxon>
        <taxon>Pseudomonadati</taxon>
        <taxon>Bacteroidota</taxon>
        <taxon>Sphingobacteriia</taxon>
        <taxon>Sphingobacteriales</taxon>
        <taxon>Sphingobacteriaceae</taxon>
        <taxon>Sphingobacterium</taxon>
    </lineage>
</organism>
<evidence type="ECO:0000313" key="2">
    <source>
        <dbReference type="EMBL" id="RKF31695.1"/>
    </source>
</evidence>
<dbReference type="EMBL" id="MCAQ01000028">
    <property type="protein sequence ID" value="RKF31695.1"/>
    <property type="molecule type" value="Genomic_DNA"/>
</dbReference>
<dbReference type="Gene3D" id="3.50.50.60">
    <property type="entry name" value="FAD/NAD(P)-binding domain"/>
    <property type="match status" value="1"/>
</dbReference>
<dbReference type="PRINTS" id="PR00420">
    <property type="entry name" value="RNGMNOXGNASE"/>
</dbReference>
<dbReference type="GO" id="GO:0071949">
    <property type="term" value="F:FAD binding"/>
    <property type="evidence" value="ECO:0007669"/>
    <property type="project" value="InterPro"/>
</dbReference>
<evidence type="ECO:0000259" key="1">
    <source>
        <dbReference type="Pfam" id="PF01494"/>
    </source>
</evidence>
<gene>
    <name evidence="2" type="ORF">BCY89_16110</name>
</gene>
<reference evidence="2 3" key="1">
    <citation type="submission" date="2016-07" db="EMBL/GenBank/DDBJ databases">
        <title>Genome analysis of Sphingobacterium siyangense T12B17.</title>
        <authorList>
            <person name="Xu D."/>
            <person name="Su Y."/>
            <person name="Zheng S."/>
        </authorList>
    </citation>
    <scope>NUCLEOTIDE SEQUENCE [LARGE SCALE GENOMIC DNA]</scope>
    <source>
        <strain evidence="2 3">T12B17</strain>
    </source>
</reference>
<comment type="caution">
    <text evidence="2">The sequence shown here is derived from an EMBL/GenBank/DDBJ whole genome shotgun (WGS) entry which is preliminary data.</text>
</comment>
<dbReference type="PANTHER" id="PTHR43747:SF1">
    <property type="entry name" value="SLR1998 PROTEIN"/>
    <property type="match status" value="1"/>
</dbReference>
<evidence type="ECO:0000313" key="3">
    <source>
        <dbReference type="Proteomes" id="UP000286402"/>
    </source>
</evidence>
<dbReference type="AlphaFoldDB" id="A0A420FFQ7"/>
<dbReference type="PANTHER" id="PTHR43747">
    <property type="entry name" value="FAD-BINDING PROTEIN"/>
    <property type="match status" value="1"/>
</dbReference>
<dbReference type="SUPFAM" id="SSF51905">
    <property type="entry name" value="FAD/NAD(P)-binding domain"/>
    <property type="match status" value="1"/>
</dbReference>
<dbReference type="Gene3D" id="3.30.9.100">
    <property type="match status" value="1"/>
</dbReference>
<dbReference type="Pfam" id="PF01494">
    <property type="entry name" value="FAD_binding_3"/>
    <property type="match status" value="1"/>
</dbReference>
<feature type="domain" description="FAD-binding" evidence="1">
    <location>
        <begin position="6"/>
        <end position="323"/>
    </location>
</feature>
<accession>A0A420FFQ7</accession>
<keyword evidence="3" id="KW-1185">Reference proteome</keyword>
<dbReference type="InterPro" id="IPR036188">
    <property type="entry name" value="FAD/NAD-bd_sf"/>
</dbReference>
<dbReference type="Proteomes" id="UP000286402">
    <property type="component" value="Unassembled WGS sequence"/>
</dbReference>